<dbReference type="SUPFAM" id="SSF52833">
    <property type="entry name" value="Thioredoxin-like"/>
    <property type="match status" value="1"/>
</dbReference>
<evidence type="ECO:0008006" key="5">
    <source>
        <dbReference type="Google" id="ProtNLM"/>
    </source>
</evidence>
<dbReference type="InterPro" id="IPR036249">
    <property type="entry name" value="Thioredoxin-like_sf"/>
</dbReference>
<dbReference type="VEuPathDB" id="FungiDB:PV10_08984"/>
<organism evidence="3 4">
    <name type="scientific">Exophiala mesophila</name>
    <name type="common">Black yeast-like fungus</name>
    <dbReference type="NCBI Taxonomy" id="212818"/>
    <lineage>
        <taxon>Eukaryota</taxon>
        <taxon>Fungi</taxon>
        <taxon>Dikarya</taxon>
        <taxon>Ascomycota</taxon>
        <taxon>Pezizomycotina</taxon>
        <taxon>Eurotiomycetes</taxon>
        <taxon>Chaetothyriomycetidae</taxon>
        <taxon>Chaetothyriales</taxon>
        <taxon>Herpotrichiellaceae</taxon>
        <taxon>Exophiala</taxon>
    </lineage>
</organism>
<dbReference type="Proteomes" id="UP000288859">
    <property type="component" value="Unassembled WGS sequence"/>
</dbReference>
<evidence type="ECO:0000313" key="4">
    <source>
        <dbReference type="Proteomes" id="UP000288859"/>
    </source>
</evidence>
<dbReference type="AlphaFoldDB" id="A0A438MRK4"/>
<name>A0A438MRK4_EXOME</name>
<comment type="caution">
    <text evidence="3">The sequence shown here is derived from an EMBL/GenBank/DDBJ whole genome shotgun (WGS) entry which is preliminary data.</text>
</comment>
<dbReference type="InterPro" id="IPR054416">
    <property type="entry name" value="GST_UstS-like_C"/>
</dbReference>
<dbReference type="SUPFAM" id="SSF47616">
    <property type="entry name" value="GST C-terminal domain-like"/>
    <property type="match status" value="1"/>
</dbReference>
<dbReference type="EMBL" id="NAJM01000076">
    <property type="protein sequence ID" value="RVX65871.1"/>
    <property type="molecule type" value="Genomic_DNA"/>
</dbReference>
<evidence type="ECO:0000313" key="3">
    <source>
        <dbReference type="EMBL" id="RVX65871.1"/>
    </source>
</evidence>
<accession>A0A438MRK4</accession>
<protein>
    <recommendedName>
        <fullName evidence="5">GST N-terminal domain-containing protein</fullName>
    </recommendedName>
</protein>
<dbReference type="OrthoDB" id="4951845at2759"/>
<sequence>MSAEIILFDLPSRAGKAWSLNPWKTRLALNYKGLPYRTEWIEYPDLRPTFQGLGIPPNETGFAYSSPTIKLPDGSYVMESRKIASALEERHPTPSLHLDSPYLARVEAVLSKLLPGLRSVYAPLVPKLFLNPRSQEYFIPDRERSFGKSLDEVSQGADQAFEDSRPYVAQLAELLRDNQDGPFFAGKEVGYADFMVVAFLRMLTLLGVADKLWKEDGEKELKGLYQACEKWVERDSY</sequence>
<dbReference type="Pfam" id="PF22041">
    <property type="entry name" value="GST_C_7"/>
    <property type="match status" value="1"/>
</dbReference>
<proteinExistence type="predicted"/>
<dbReference type="InterPro" id="IPR036282">
    <property type="entry name" value="Glutathione-S-Trfase_C_sf"/>
</dbReference>
<dbReference type="Pfam" id="PF13409">
    <property type="entry name" value="GST_N_2"/>
    <property type="match status" value="1"/>
</dbReference>
<feature type="domain" description="GST N-terminal" evidence="1">
    <location>
        <begin position="18"/>
        <end position="90"/>
    </location>
</feature>
<evidence type="ECO:0000259" key="2">
    <source>
        <dbReference type="Pfam" id="PF22041"/>
    </source>
</evidence>
<feature type="domain" description="Glutathione S-transferase UstS-like C-terminal" evidence="2">
    <location>
        <begin position="108"/>
        <end position="214"/>
    </location>
</feature>
<evidence type="ECO:0000259" key="1">
    <source>
        <dbReference type="Pfam" id="PF13409"/>
    </source>
</evidence>
<gene>
    <name evidence="3" type="ORF">B0A52_10284</name>
</gene>
<dbReference type="Gene3D" id="3.40.30.10">
    <property type="entry name" value="Glutaredoxin"/>
    <property type="match status" value="1"/>
</dbReference>
<dbReference type="Gene3D" id="1.20.1050.10">
    <property type="match status" value="1"/>
</dbReference>
<dbReference type="InterPro" id="IPR004045">
    <property type="entry name" value="Glutathione_S-Trfase_N"/>
</dbReference>
<dbReference type="CDD" id="cd03038">
    <property type="entry name" value="GST_N_etherase_LigE"/>
    <property type="match status" value="1"/>
</dbReference>
<reference evidence="3 4" key="1">
    <citation type="submission" date="2017-03" db="EMBL/GenBank/DDBJ databases">
        <title>Genomes of endolithic fungi from Antarctica.</title>
        <authorList>
            <person name="Coleine C."/>
            <person name="Masonjones S."/>
            <person name="Stajich J.E."/>
        </authorList>
    </citation>
    <scope>NUCLEOTIDE SEQUENCE [LARGE SCALE GENOMIC DNA]</scope>
    <source>
        <strain evidence="3 4">CCFEE 6314</strain>
    </source>
</reference>